<dbReference type="Pfam" id="PF15023">
    <property type="entry name" value="DUF4523"/>
    <property type="match status" value="1"/>
</dbReference>
<dbReference type="InterPro" id="IPR027827">
    <property type="entry name" value="Tex56"/>
</dbReference>
<proteinExistence type="predicted"/>
<evidence type="ECO:0000313" key="2">
    <source>
        <dbReference type="Proteomes" id="UP000002279"/>
    </source>
</evidence>
<dbReference type="GeneTree" id="ENSGT00390000008360"/>
<dbReference type="PANTHER" id="PTHR35968">
    <property type="entry name" value="CHROMOSOME 6 C6ORF201 HOMOLOG"/>
    <property type="match status" value="1"/>
</dbReference>
<organism evidence="1 2">
    <name type="scientific">Ornithorhynchus anatinus</name>
    <name type="common">Duckbill platypus</name>
    <dbReference type="NCBI Taxonomy" id="9258"/>
    <lineage>
        <taxon>Eukaryota</taxon>
        <taxon>Metazoa</taxon>
        <taxon>Chordata</taxon>
        <taxon>Craniata</taxon>
        <taxon>Vertebrata</taxon>
        <taxon>Euteleostomi</taxon>
        <taxon>Mammalia</taxon>
        <taxon>Monotremata</taxon>
        <taxon>Ornithorhynchidae</taxon>
        <taxon>Ornithorhynchus</taxon>
    </lineage>
</organism>
<reference evidence="1" key="3">
    <citation type="submission" date="2025-09" db="UniProtKB">
        <authorList>
            <consortium name="Ensembl"/>
        </authorList>
    </citation>
    <scope>IDENTIFICATION</scope>
    <source>
        <strain evidence="1">Glennie</strain>
    </source>
</reference>
<dbReference type="Bgee" id="ENSOANG00000047145">
    <property type="expression patterns" value="Expressed in testis and 6 other cell types or tissues"/>
</dbReference>
<dbReference type="OMA" id="FQCAWQQ"/>
<protein>
    <submittedName>
        <fullName evidence="1">Uncharacterized protein</fullName>
    </submittedName>
</protein>
<dbReference type="GO" id="GO:0003676">
    <property type="term" value="F:nucleic acid binding"/>
    <property type="evidence" value="ECO:0007669"/>
    <property type="project" value="InterPro"/>
</dbReference>
<dbReference type="Ensembl" id="ENSOANT00000073059.1">
    <property type="protein sequence ID" value="ENSOANP00000045164.1"/>
    <property type="gene ID" value="ENSOANG00000047145.1"/>
</dbReference>
<reference evidence="1 2" key="1">
    <citation type="journal article" date="2008" name="Nature">
        <title>Genome analysis of the platypus reveals unique signatures of evolution.</title>
        <authorList>
            <person name="Warren W.C."/>
            <person name="Hillier L.W."/>
            <person name="Marshall Graves J.A."/>
            <person name="Birney E."/>
            <person name="Ponting C.P."/>
            <person name="Grutzner F."/>
            <person name="Belov K."/>
            <person name="Miller W."/>
            <person name="Clarke L."/>
            <person name="Chinwalla A.T."/>
            <person name="Yang S.P."/>
            <person name="Heger A."/>
            <person name="Locke D.P."/>
            <person name="Miethke P."/>
            <person name="Waters P.D."/>
            <person name="Veyrunes F."/>
            <person name="Fulton L."/>
            <person name="Fulton B."/>
            <person name="Graves T."/>
            <person name="Wallis J."/>
            <person name="Puente X.S."/>
            <person name="Lopez-Otin C."/>
            <person name="Ordonez G.R."/>
            <person name="Eichler E.E."/>
            <person name="Chen L."/>
            <person name="Cheng Z."/>
            <person name="Deakin J.E."/>
            <person name="Alsop A."/>
            <person name="Thompson K."/>
            <person name="Kirby P."/>
            <person name="Papenfuss A.T."/>
            <person name="Wakefield M.J."/>
            <person name="Olender T."/>
            <person name="Lancet D."/>
            <person name="Huttley G.A."/>
            <person name="Smit A.F."/>
            <person name="Pask A."/>
            <person name="Temple-Smith P."/>
            <person name="Batzer M.A."/>
            <person name="Walker J.A."/>
            <person name="Konkel M.K."/>
            <person name="Harris R.S."/>
            <person name="Whittington C.M."/>
            <person name="Wong E.S."/>
            <person name="Gemmell N.J."/>
            <person name="Buschiazzo E."/>
            <person name="Vargas Jentzsch I.M."/>
            <person name="Merkel A."/>
            <person name="Schmitz J."/>
            <person name="Zemann A."/>
            <person name="Churakov G."/>
            <person name="Kriegs J.O."/>
            <person name="Brosius J."/>
            <person name="Murchison E.P."/>
            <person name="Sachidanandam R."/>
            <person name="Smith C."/>
            <person name="Hannon G.J."/>
            <person name="Tsend-Ayush E."/>
            <person name="McMillan D."/>
            <person name="Attenborough R."/>
            <person name="Rens W."/>
            <person name="Ferguson-Smith M."/>
            <person name="Lefevre C.M."/>
            <person name="Sharp J.A."/>
            <person name="Nicholas K.R."/>
            <person name="Ray D.A."/>
            <person name="Kube M."/>
            <person name="Reinhardt R."/>
            <person name="Pringle T.H."/>
            <person name="Taylor J."/>
            <person name="Jones R.C."/>
            <person name="Nixon B."/>
            <person name="Dacheux J.L."/>
            <person name="Niwa H."/>
            <person name="Sekita Y."/>
            <person name="Huang X."/>
            <person name="Stark A."/>
            <person name="Kheradpour P."/>
            <person name="Kellis M."/>
            <person name="Flicek P."/>
            <person name="Chen Y."/>
            <person name="Webber C."/>
            <person name="Hardison R."/>
            <person name="Nelson J."/>
            <person name="Hallsworth-Pepin K."/>
            <person name="Delehaunty K."/>
            <person name="Markovic C."/>
            <person name="Minx P."/>
            <person name="Feng Y."/>
            <person name="Kremitzki C."/>
            <person name="Mitreva M."/>
            <person name="Glasscock J."/>
            <person name="Wylie T."/>
            <person name="Wohldmann P."/>
            <person name="Thiru P."/>
            <person name="Nhan M.N."/>
            <person name="Pohl C.S."/>
            <person name="Smith S.M."/>
            <person name="Hou S."/>
            <person name="Nefedov M."/>
            <person name="de Jong P.J."/>
            <person name="Renfree M.B."/>
            <person name="Mardis E.R."/>
            <person name="Wilson R.K."/>
        </authorList>
    </citation>
    <scope>NUCLEOTIDE SEQUENCE [LARGE SCALE GENOMIC DNA]</scope>
    <source>
        <strain evidence="1 2">Glennie</strain>
    </source>
</reference>
<accession>A0A6I8NV26</accession>
<dbReference type="PANTHER" id="PTHR35968:SF1">
    <property type="entry name" value="TESTIS EXPRESSED PROTEIN 56"/>
    <property type="match status" value="1"/>
</dbReference>
<reference evidence="1" key="2">
    <citation type="submission" date="2025-08" db="UniProtKB">
        <authorList>
            <consortium name="Ensembl"/>
        </authorList>
    </citation>
    <scope>IDENTIFICATION</scope>
    <source>
        <strain evidence="1">Glennie</strain>
    </source>
</reference>
<dbReference type="CDD" id="cd00590">
    <property type="entry name" value="RRM_SF"/>
    <property type="match status" value="1"/>
</dbReference>
<sequence length="253" mass="29368">MLQKQSKLFFPRFGQNRGGRECRGMNNEGCLFQFLPAESPMTQWAKIMGVDVRAALDLPPISLYQKLNSYERDEEMRHIYKELSLFQGHLRDPLKSELSTYISKEDAVKGFMYPSLEKLLIKEQLPSDIYLTPLPSQLALWQRAPSDNTSEEKREIKLEMKQIKETPMSTLVVKWPTRNLMPRQDQHTVIWELSKFGPVESITILGQHTALVVFKELVSACKAVSTFPANILGKSLQCSWHHKFMNRYKILRH</sequence>
<dbReference type="InParanoid" id="A0A6I8NV26"/>
<keyword evidence="2" id="KW-1185">Reference proteome</keyword>
<dbReference type="SUPFAM" id="SSF54928">
    <property type="entry name" value="RNA-binding domain, RBD"/>
    <property type="match status" value="1"/>
</dbReference>
<name>A0A6I8NV26_ORNAN</name>
<dbReference type="AlphaFoldDB" id="A0A6I8NV26"/>
<evidence type="ECO:0000313" key="1">
    <source>
        <dbReference type="Ensembl" id="ENSOANP00000045164.1"/>
    </source>
</evidence>
<dbReference type="InterPro" id="IPR035979">
    <property type="entry name" value="RBD_domain_sf"/>
</dbReference>
<dbReference type="Gene3D" id="3.30.70.330">
    <property type="match status" value="1"/>
</dbReference>
<dbReference type="Proteomes" id="UP000002279">
    <property type="component" value="Chromosome X3"/>
</dbReference>
<dbReference type="InterPro" id="IPR012677">
    <property type="entry name" value="Nucleotide-bd_a/b_plait_sf"/>
</dbReference>
<gene>
    <name evidence="1" type="primary">CX3H6orf201</name>
</gene>